<keyword evidence="2" id="KW-1185">Reference proteome</keyword>
<dbReference type="Proteomes" id="UP000001514">
    <property type="component" value="Unassembled WGS sequence"/>
</dbReference>
<dbReference type="InParanoid" id="D8TBK0"/>
<accession>D8TBK0</accession>
<dbReference type="HOGENOM" id="CLU_1456832_0_0_1"/>
<sequence length="186" mass="21105">MDGIQGRASVAVVGDLGDEEPFEFFMKGLTPPWEYYCPGIKDYIRDTQLRWQEDATAGQGSRQAFSTACLMVNGADMKERSREVEAEMKQMWNPFTVSLSSALYNEMAAHTLGKRPALGGPTDVLWLRSSPCGRRKECLQLLEMITAGRSLKREYRSKLSKGHNFLQYRDIGEWGEYITSRESSFP</sequence>
<dbReference type="AlphaFoldDB" id="D8TBK0"/>
<evidence type="ECO:0000313" key="2">
    <source>
        <dbReference type="Proteomes" id="UP000001514"/>
    </source>
</evidence>
<dbReference type="Gramene" id="EFJ05940">
    <property type="protein sequence ID" value="EFJ05940"/>
    <property type="gene ID" value="SELMODRAFT_431113"/>
</dbReference>
<evidence type="ECO:0000313" key="1">
    <source>
        <dbReference type="EMBL" id="EFJ05940.1"/>
    </source>
</evidence>
<proteinExistence type="predicted"/>
<gene>
    <name evidence="1" type="ORF">SELMODRAFT_431113</name>
</gene>
<dbReference type="KEGG" id="smo:SELMODRAFT_431113"/>
<protein>
    <submittedName>
        <fullName evidence="1">Uncharacterized protein</fullName>
    </submittedName>
</protein>
<reference evidence="1 2" key="1">
    <citation type="journal article" date="2011" name="Science">
        <title>The Selaginella genome identifies genetic changes associated with the evolution of vascular plants.</title>
        <authorList>
            <person name="Banks J.A."/>
            <person name="Nishiyama T."/>
            <person name="Hasebe M."/>
            <person name="Bowman J.L."/>
            <person name="Gribskov M."/>
            <person name="dePamphilis C."/>
            <person name="Albert V.A."/>
            <person name="Aono N."/>
            <person name="Aoyama T."/>
            <person name="Ambrose B.A."/>
            <person name="Ashton N.W."/>
            <person name="Axtell M.J."/>
            <person name="Barker E."/>
            <person name="Barker M.S."/>
            <person name="Bennetzen J.L."/>
            <person name="Bonawitz N.D."/>
            <person name="Chapple C."/>
            <person name="Cheng C."/>
            <person name="Correa L.G."/>
            <person name="Dacre M."/>
            <person name="DeBarry J."/>
            <person name="Dreyer I."/>
            <person name="Elias M."/>
            <person name="Engstrom E.M."/>
            <person name="Estelle M."/>
            <person name="Feng L."/>
            <person name="Finet C."/>
            <person name="Floyd S.K."/>
            <person name="Frommer W.B."/>
            <person name="Fujita T."/>
            <person name="Gramzow L."/>
            <person name="Gutensohn M."/>
            <person name="Harholt J."/>
            <person name="Hattori M."/>
            <person name="Heyl A."/>
            <person name="Hirai T."/>
            <person name="Hiwatashi Y."/>
            <person name="Ishikawa M."/>
            <person name="Iwata M."/>
            <person name="Karol K.G."/>
            <person name="Koehler B."/>
            <person name="Kolukisaoglu U."/>
            <person name="Kubo M."/>
            <person name="Kurata T."/>
            <person name="Lalonde S."/>
            <person name="Li K."/>
            <person name="Li Y."/>
            <person name="Litt A."/>
            <person name="Lyons E."/>
            <person name="Manning G."/>
            <person name="Maruyama T."/>
            <person name="Michael T.P."/>
            <person name="Mikami K."/>
            <person name="Miyazaki S."/>
            <person name="Morinaga S."/>
            <person name="Murata T."/>
            <person name="Mueller-Roeber B."/>
            <person name="Nelson D.R."/>
            <person name="Obara M."/>
            <person name="Oguri Y."/>
            <person name="Olmstead R.G."/>
            <person name="Onodera N."/>
            <person name="Petersen B.L."/>
            <person name="Pils B."/>
            <person name="Prigge M."/>
            <person name="Rensing S.A."/>
            <person name="Riano-Pachon D.M."/>
            <person name="Roberts A.W."/>
            <person name="Sato Y."/>
            <person name="Scheller H.V."/>
            <person name="Schulz B."/>
            <person name="Schulz C."/>
            <person name="Shakirov E.V."/>
            <person name="Shibagaki N."/>
            <person name="Shinohara N."/>
            <person name="Shippen D.E."/>
            <person name="Soerensen I."/>
            <person name="Sotooka R."/>
            <person name="Sugimoto N."/>
            <person name="Sugita M."/>
            <person name="Sumikawa N."/>
            <person name="Tanurdzic M."/>
            <person name="Theissen G."/>
            <person name="Ulvskov P."/>
            <person name="Wakazuki S."/>
            <person name="Weng J.K."/>
            <person name="Willats W.W."/>
            <person name="Wipf D."/>
            <person name="Wolf P.G."/>
            <person name="Yang L."/>
            <person name="Zimmer A.D."/>
            <person name="Zhu Q."/>
            <person name="Mitros T."/>
            <person name="Hellsten U."/>
            <person name="Loque D."/>
            <person name="Otillar R."/>
            <person name="Salamov A."/>
            <person name="Schmutz J."/>
            <person name="Shapiro H."/>
            <person name="Lindquist E."/>
            <person name="Lucas S."/>
            <person name="Rokhsar D."/>
            <person name="Grigoriev I.V."/>
        </authorList>
    </citation>
    <scope>NUCLEOTIDE SEQUENCE [LARGE SCALE GENOMIC DNA]</scope>
</reference>
<dbReference type="EMBL" id="GL377711">
    <property type="protein sequence ID" value="EFJ05940.1"/>
    <property type="molecule type" value="Genomic_DNA"/>
</dbReference>
<organism evidence="2">
    <name type="scientific">Selaginella moellendorffii</name>
    <name type="common">Spikemoss</name>
    <dbReference type="NCBI Taxonomy" id="88036"/>
    <lineage>
        <taxon>Eukaryota</taxon>
        <taxon>Viridiplantae</taxon>
        <taxon>Streptophyta</taxon>
        <taxon>Embryophyta</taxon>
        <taxon>Tracheophyta</taxon>
        <taxon>Lycopodiopsida</taxon>
        <taxon>Selaginellales</taxon>
        <taxon>Selaginellaceae</taxon>
        <taxon>Selaginella</taxon>
    </lineage>
</organism>
<name>D8TBK0_SELML</name>